<gene>
    <name evidence="1" type="ORF">S01H4_35206</name>
</gene>
<dbReference type="GO" id="GO:0006355">
    <property type="term" value="P:regulation of DNA-templated transcription"/>
    <property type="evidence" value="ECO:0007669"/>
    <property type="project" value="InterPro"/>
</dbReference>
<evidence type="ECO:0000313" key="1">
    <source>
        <dbReference type="EMBL" id="GAG76961.1"/>
    </source>
</evidence>
<accession>X1BXV2</accession>
<sequence>MVEQVEIDVYLTKEEIANLDYLVEKGIYLNRGEYIREGLRALFRHHGLEPFCNPFADKPESSG</sequence>
<evidence type="ECO:0008006" key="2">
    <source>
        <dbReference type="Google" id="ProtNLM"/>
    </source>
</evidence>
<dbReference type="SUPFAM" id="SSF47598">
    <property type="entry name" value="Ribbon-helix-helix"/>
    <property type="match status" value="1"/>
</dbReference>
<dbReference type="InterPro" id="IPR010985">
    <property type="entry name" value="Ribbon_hlx_hlx"/>
</dbReference>
<dbReference type="EMBL" id="BART01018691">
    <property type="protein sequence ID" value="GAG76961.1"/>
    <property type="molecule type" value="Genomic_DNA"/>
</dbReference>
<comment type="caution">
    <text evidence="1">The sequence shown here is derived from an EMBL/GenBank/DDBJ whole genome shotgun (WGS) entry which is preliminary data.</text>
</comment>
<proteinExistence type="predicted"/>
<organism evidence="1">
    <name type="scientific">marine sediment metagenome</name>
    <dbReference type="NCBI Taxonomy" id="412755"/>
    <lineage>
        <taxon>unclassified sequences</taxon>
        <taxon>metagenomes</taxon>
        <taxon>ecological metagenomes</taxon>
    </lineage>
</organism>
<protein>
    <recommendedName>
        <fullName evidence="2">Ribbon-helix-helix protein CopG domain-containing protein</fullName>
    </recommendedName>
</protein>
<name>X1BXV2_9ZZZZ</name>
<dbReference type="CDD" id="cd22231">
    <property type="entry name" value="RHH_NikR_HicB-like"/>
    <property type="match status" value="1"/>
</dbReference>
<reference evidence="1" key="1">
    <citation type="journal article" date="2014" name="Front. Microbiol.">
        <title>High frequency of phylogenetically diverse reductive dehalogenase-homologous genes in deep subseafloor sedimentary metagenomes.</title>
        <authorList>
            <person name="Kawai M."/>
            <person name="Futagami T."/>
            <person name="Toyoda A."/>
            <person name="Takaki Y."/>
            <person name="Nishi S."/>
            <person name="Hori S."/>
            <person name="Arai W."/>
            <person name="Tsubouchi T."/>
            <person name="Morono Y."/>
            <person name="Uchiyama I."/>
            <person name="Ito T."/>
            <person name="Fujiyama A."/>
            <person name="Inagaki F."/>
            <person name="Takami H."/>
        </authorList>
    </citation>
    <scope>NUCLEOTIDE SEQUENCE</scope>
    <source>
        <strain evidence="1">Expedition CK06-06</strain>
    </source>
</reference>
<dbReference type="AlphaFoldDB" id="X1BXV2"/>